<dbReference type="EMBL" id="JAAMPC010000009">
    <property type="protein sequence ID" value="KAG2294935.1"/>
    <property type="molecule type" value="Genomic_DNA"/>
</dbReference>
<keyword evidence="2" id="KW-1185">Reference proteome</keyword>
<accession>A0A8X7RV72</accession>
<name>A0A8X7RV72_BRACI</name>
<protein>
    <submittedName>
        <fullName evidence="1">Uncharacterized protein</fullName>
    </submittedName>
</protein>
<dbReference type="PANTHER" id="PTHR39708:SF2">
    <property type="entry name" value="BLOC-1-RELATED COMPLEX SUBUNIT 6 C-TERMINAL HELIX DOMAIN-CONTAINING PROTEIN"/>
    <property type="match status" value="1"/>
</dbReference>
<dbReference type="AlphaFoldDB" id="A0A8X7RV72"/>
<evidence type="ECO:0000313" key="2">
    <source>
        <dbReference type="Proteomes" id="UP000886595"/>
    </source>
</evidence>
<organism evidence="1 2">
    <name type="scientific">Brassica carinata</name>
    <name type="common">Ethiopian mustard</name>
    <name type="synonym">Abyssinian cabbage</name>
    <dbReference type="NCBI Taxonomy" id="52824"/>
    <lineage>
        <taxon>Eukaryota</taxon>
        <taxon>Viridiplantae</taxon>
        <taxon>Streptophyta</taxon>
        <taxon>Embryophyta</taxon>
        <taxon>Tracheophyta</taxon>
        <taxon>Spermatophyta</taxon>
        <taxon>Magnoliopsida</taxon>
        <taxon>eudicotyledons</taxon>
        <taxon>Gunneridae</taxon>
        <taxon>Pentapetalae</taxon>
        <taxon>rosids</taxon>
        <taxon>malvids</taxon>
        <taxon>Brassicales</taxon>
        <taxon>Brassicaceae</taxon>
        <taxon>Brassiceae</taxon>
        <taxon>Brassica</taxon>
    </lineage>
</organism>
<dbReference type="OrthoDB" id="21270at2759"/>
<comment type="caution">
    <text evidence="1">The sequence shown here is derived from an EMBL/GenBank/DDBJ whole genome shotgun (WGS) entry which is preliminary data.</text>
</comment>
<gene>
    <name evidence="1" type="ORF">Bca52824_041604</name>
</gene>
<evidence type="ECO:0000313" key="1">
    <source>
        <dbReference type="EMBL" id="KAG2294935.1"/>
    </source>
</evidence>
<sequence length="59" mass="6438">MQATGSSVDHMTCFGDAAGRLQETGNMHPLIKGNRYINSCLRLNEEIKGVDTLAAQLYP</sequence>
<dbReference type="Proteomes" id="UP000886595">
    <property type="component" value="Unassembled WGS sequence"/>
</dbReference>
<proteinExistence type="predicted"/>
<dbReference type="PANTHER" id="PTHR39708">
    <property type="entry name" value="OS07G0483400 PROTEIN"/>
    <property type="match status" value="1"/>
</dbReference>
<reference evidence="1 2" key="1">
    <citation type="submission" date="2020-02" db="EMBL/GenBank/DDBJ databases">
        <authorList>
            <person name="Ma Q."/>
            <person name="Huang Y."/>
            <person name="Song X."/>
            <person name="Pei D."/>
        </authorList>
    </citation>
    <scope>NUCLEOTIDE SEQUENCE [LARGE SCALE GENOMIC DNA]</scope>
    <source>
        <strain evidence="1">Sxm20200214</strain>
        <tissue evidence="1">Leaf</tissue>
    </source>
</reference>